<dbReference type="InterPro" id="IPR010982">
    <property type="entry name" value="Lambda_DNA-bd_dom_sf"/>
</dbReference>
<dbReference type="GO" id="GO:0003700">
    <property type="term" value="F:DNA-binding transcription factor activity"/>
    <property type="evidence" value="ECO:0007669"/>
    <property type="project" value="TreeGrafter"/>
</dbReference>
<organism evidence="3 4">
    <name type="scientific">Thermostaphylospora chromogena</name>
    <dbReference type="NCBI Taxonomy" id="35622"/>
    <lineage>
        <taxon>Bacteria</taxon>
        <taxon>Bacillati</taxon>
        <taxon>Actinomycetota</taxon>
        <taxon>Actinomycetes</taxon>
        <taxon>Streptosporangiales</taxon>
        <taxon>Thermomonosporaceae</taxon>
        <taxon>Thermostaphylospora</taxon>
    </lineage>
</organism>
<dbReference type="Pfam" id="PF13560">
    <property type="entry name" value="HTH_31"/>
    <property type="match status" value="1"/>
</dbReference>
<dbReference type="GO" id="GO:0005829">
    <property type="term" value="C:cytosol"/>
    <property type="evidence" value="ECO:0007669"/>
    <property type="project" value="TreeGrafter"/>
</dbReference>
<protein>
    <submittedName>
        <fullName evidence="3">DNA-binding transcriptional regulator, XRE-family HTH domain</fullName>
    </submittedName>
</protein>
<dbReference type="Proteomes" id="UP000217103">
    <property type="component" value="Unassembled WGS sequence"/>
</dbReference>
<keyword evidence="4" id="KW-1185">Reference proteome</keyword>
<dbReference type="OrthoDB" id="3504495at2"/>
<dbReference type="PROSITE" id="PS50943">
    <property type="entry name" value="HTH_CROC1"/>
    <property type="match status" value="1"/>
</dbReference>
<evidence type="ECO:0000259" key="2">
    <source>
        <dbReference type="PROSITE" id="PS50943"/>
    </source>
</evidence>
<dbReference type="EMBL" id="FNKK01000002">
    <property type="protein sequence ID" value="SDQ68581.1"/>
    <property type="molecule type" value="Genomic_DNA"/>
</dbReference>
<dbReference type="AlphaFoldDB" id="A0A1H1CWC6"/>
<evidence type="ECO:0000313" key="3">
    <source>
        <dbReference type="EMBL" id="SDQ68581.1"/>
    </source>
</evidence>
<keyword evidence="1 3" id="KW-0238">DNA-binding</keyword>
<dbReference type="RefSeq" id="WP_093258515.1">
    <property type="nucleotide sequence ID" value="NZ_FNKK01000002.1"/>
</dbReference>
<dbReference type="CDD" id="cd00093">
    <property type="entry name" value="HTH_XRE"/>
    <property type="match status" value="1"/>
</dbReference>
<feature type="domain" description="HTH cro/C1-type" evidence="2">
    <location>
        <begin position="18"/>
        <end position="72"/>
    </location>
</feature>
<sequence>MSEFNTGAGDPETIGRRIARLRKRAGLTQQGLADLAHISRSLIQQVETGKKNATPSLVAAVAAALHVDPAELYGQPYRGETAHQDRVHAAIPEIRKALAYMDVPPDLDVPLRPLDVLAAEVATLRKLSLAARHVQVGAILPGVLAELSVHAVDHGAPRAWELLNAAQAVAAALARRLGYNDLAGLAIERAATAAARADDPNLPRLVQLSRALLMMTIGAWEPGLKLVRRAGDGMDVSTPAAKAVYGGLHLRAAVLSARAGNESDAWEHFGAAEEIARSLPPRMPDFYALQFNPANVEVHGVAVAVELMDFDEAIRRDARMVKMWQRSPLPPERRAHHEIDMARALVSVNRFDAALRRIVQADRTAPQMARYHPMARETVTRLLDHYRTLPEPLRVLQDRMGLS</sequence>
<dbReference type="InterPro" id="IPR050807">
    <property type="entry name" value="TransReg_Diox_bact_type"/>
</dbReference>
<dbReference type="PANTHER" id="PTHR46797:SF1">
    <property type="entry name" value="METHYLPHOSPHONATE SYNTHASE"/>
    <property type="match status" value="1"/>
</dbReference>
<dbReference type="PANTHER" id="PTHR46797">
    <property type="entry name" value="HTH-TYPE TRANSCRIPTIONAL REGULATOR"/>
    <property type="match status" value="1"/>
</dbReference>
<dbReference type="Gene3D" id="1.10.260.40">
    <property type="entry name" value="lambda repressor-like DNA-binding domains"/>
    <property type="match status" value="1"/>
</dbReference>
<evidence type="ECO:0000256" key="1">
    <source>
        <dbReference type="ARBA" id="ARBA00023125"/>
    </source>
</evidence>
<reference evidence="3 4" key="1">
    <citation type="submission" date="2016-10" db="EMBL/GenBank/DDBJ databases">
        <authorList>
            <person name="de Groot N.N."/>
        </authorList>
    </citation>
    <scope>NUCLEOTIDE SEQUENCE [LARGE SCALE GENOMIC DNA]</scope>
    <source>
        <strain evidence="3 4">DSM 43794</strain>
    </source>
</reference>
<accession>A0A1H1CWC6</accession>
<dbReference type="STRING" id="35622.SAMN04489764_1688"/>
<dbReference type="SMART" id="SM00530">
    <property type="entry name" value="HTH_XRE"/>
    <property type="match status" value="1"/>
</dbReference>
<dbReference type="SUPFAM" id="SSF47413">
    <property type="entry name" value="lambda repressor-like DNA-binding domains"/>
    <property type="match status" value="1"/>
</dbReference>
<gene>
    <name evidence="3" type="ORF">SAMN04489764_1688</name>
</gene>
<evidence type="ECO:0000313" key="4">
    <source>
        <dbReference type="Proteomes" id="UP000217103"/>
    </source>
</evidence>
<name>A0A1H1CWC6_9ACTN</name>
<proteinExistence type="predicted"/>
<dbReference type="InterPro" id="IPR001387">
    <property type="entry name" value="Cro/C1-type_HTH"/>
</dbReference>
<dbReference type="GO" id="GO:0003677">
    <property type="term" value="F:DNA binding"/>
    <property type="evidence" value="ECO:0007669"/>
    <property type="project" value="UniProtKB-KW"/>
</dbReference>